<accession>A0A0P1P070</accession>
<reference evidence="5" key="1">
    <citation type="submission" date="2015-11" db="EMBL/GenBank/DDBJ databases">
        <authorList>
            <person name="Varghese N."/>
        </authorList>
    </citation>
    <scope>NUCLEOTIDE SEQUENCE [LARGE SCALE GENOMIC DNA]</scope>
    <source>
        <strain evidence="5">JGI-23</strain>
    </source>
</reference>
<evidence type="ECO:0000313" key="5">
    <source>
        <dbReference type="Proteomes" id="UP000199197"/>
    </source>
</evidence>
<sequence>MQILTLLLALLQMSLSQQKPETTKTFYTFIIGKISQFQKLDTLTVEQFETLDYKTPYDLLISKHHIFTNELGENGKPVNLNFNFADMRTSQFLINGRTLNGYIYPYQFLNIIPMDNIYLVETDKNFTSSIFQNANSSITNFIFKNIQTQRPITRIRYIEDAYDLIATDGSFSHNFWKNLNLTLGFRRNTSNGRFTNSQYDAWTLFINSFWIPRKNLNISLLNIYSTFENALNGGINTTNLSLQDEDIIYNERIAPVNEQTSNLSTKRNDLTLSSNFKIDSLKEINLTFYHTLQADNFSSPENPNKRNSHFFGAKLSFDALFWTANINAGLEFQKNHLDISLLSDSLQNYLLKPTQKSLTSISSFLKSELKLGFFAPASFVRIEILSGKFVANYGAGVNLNFDKFRFFAGASHSVRFPTLIEQSITSSSEFEKHRVYEIGGEFVDKNFTFYIKIQNRKISNHLVFNDSSFYRTYTSRTFIEINSNLKIWKLTLALSPSIILNKVTKPYPRYFLYGELFFEGKLTRTLNLTAGVKAKLSDRFYGFKFINHAFIFSENTSELKKFGTIDLFVSGKIKNVAIFLTLANATNTKYMTSAFYPMQDRSLRFGVVWTFFD</sequence>
<keyword evidence="3" id="KW-0998">Cell outer membrane</keyword>
<dbReference type="Pfam" id="PF14121">
    <property type="entry name" value="Porin_10"/>
    <property type="match status" value="1"/>
</dbReference>
<protein>
    <submittedName>
        <fullName evidence="4">Putative porin</fullName>
    </submittedName>
</protein>
<dbReference type="GO" id="GO:0009279">
    <property type="term" value="C:cell outer membrane"/>
    <property type="evidence" value="ECO:0007669"/>
    <property type="project" value="UniProtKB-SubCell"/>
</dbReference>
<dbReference type="OrthoDB" id="9812454at2"/>
<dbReference type="RefSeq" id="WP_092351061.1">
    <property type="nucleotide sequence ID" value="NZ_CZVW01000030.1"/>
</dbReference>
<keyword evidence="2" id="KW-0472">Membrane</keyword>
<dbReference type="SUPFAM" id="SSF56935">
    <property type="entry name" value="Porins"/>
    <property type="match status" value="1"/>
</dbReference>
<comment type="subcellular location">
    <subcellularLocation>
        <location evidence="1">Cell outer membrane</location>
    </subcellularLocation>
</comment>
<dbReference type="InterPro" id="IPR025631">
    <property type="entry name" value="Porin_10"/>
</dbReference>
<evidence type="ECO:0000256" key="1">
    <source>
        <dbReference type="ARBA" id="ARBA00004442"/>
    </source>
</evidence>
<evidence type="ECO:0000256" key="3">
    <source>
        <dbReference type="ARBA" id="ARBA00023237"/>
    </source>
</evidence>
<dbReference type="Gene3D" id="2.40.170.20">
    <property type="entry name" value="TonB-dependent receptor, beta-barrel domain"/>
    <property type="match status" value="1"/>
</dbReference>
<organism evidence="4 5">
    <name type="scientific">Candidatus Chryseopegocella kryptomonas</name>
    <dbReference type="NCBI Taxonomy" id="1633643"/>
    <lineage>
        <taxon>Bacteria</taxon>
        <taxon>Pseudomonadati</taxon>
        <taxon>Candidatus Kryptoniota</taxon>
        <taxon>Candidatus Chryseopegocella</taxon>
    </lineage>
</organism>
<evidence type="ECO:0000313" key="4">
    <source>
        <dbReference type="EMBL" id="CUT04926.1"/>
    </source>
</evidence>
<dbReference type="EMBL" id="CZVW01000030">
    <property type="protein sequence ID" value="CUT04926.1"/>
    <property type="molecule type" value="Genomic_DNA"/>
</dbReference>
<dbReference type="Proteomes" id="UP000199197">
    <property type="component" value="Unassembled WGS sequence"/>
</dbReference>
<evidence type="ECO:0000256" key="2">
    <source>
        <dbReference type="ARBA" id="ARBA00023136"/>
    </source>
</evidence>
<proteinExistence type="predicted"/>
<gene>
    <name evidence="4" type="ORF">JGI23_01837</name>
</gene>
<dbReference type="AlphaFoldDB" id="A0A0P1P070"/>
<dbReference type="InterPro" id="IPR036942">
    <property type="entry name" value="Beta-barrel_TonB_sf"/>
</dbReference>
<name>A0A0P1P070_9BACT</name>
<keyword evidence="5" id="KW-1185">Reference proteome</keyword>